<reference evidence="2 3" key="1">
    <citation type="journal article" date="2016" name="Mol. Biol. Evol.">
        <title>Comparative Genomics of Early-Diverging Mushroom-Forming Fungi Provides Insights into the Origins of Lignocellulose Decay Capabilities.</title>
        <authorList>
            <person name="Nagy L.G."/>
            <person name="Riley R."/>
            <person name="Tritt A."/>
            <person name="Adam C."/>
            <person name="Daum C."/>
            <person name="Floudas D."/>
            <person name="Sun H."/>
            <person name="Yadav J.S."/>
            <person name="Pangilinan J."/>
            <person name="Larsson K.H."/>
            <person name="Matsuura K."/>
            <person name="Barry K."/>
            <person name="Labutti K."/>
            <person name="Kuo R."/>
            <person name="Ohm R.A."/>
            <person name="Bhattacharya S.S."/>
            <person name="Shirouzu T."/>
            <person name="Yoshinaga Y."/>
            <person name="Martin F.M."/>
            <person name="Grigoriev I.V."/>
            <person name="Hibbett D.S."/>
        </authorList>
    </citation>
    <scope>NUCLEOTIDE SEQUENCE [LARGE SCALE GENOMIC DNA]</scope>
    <source>
        <strain evidence="2 3">TUFC12733</strain>
    </source>
</reference>
<evidence type="ECO:0000313" key="3">
    <source>
        <dbReference type="Proteomes" id="UP000076738"/>
    </source>
</evidence>
<organism evidence="2 3">
    <name type="scientific">Calocera viscosa (strain TUFC12733)</name>
    <dbReference type="NCBI Taxonomy" id="1330018"/>
    <lineage>
        <taxon>Eukaryota</taxon>
        <taxon>Fungi</taxon>
        <taxon>Dikarya</taxon>
        <taxon>Basidiomycota</taxon>
        <taxon>Agaricomycotina</taxon>
        <taxon>Dacrymycetes</taxon>
        <taxon>Dacrymycetales</taxon>
        <taxon>Dacrymycetaceae</taxon>
        <taxon>Calocera</taxon>
    </lineage>
</organism>
<protein>
    <submittedName>
        <fullName evidence="2">Uncharacterized protein</fullName>
    </submittedName>
</protein>
<evidence type="ECO:0000313" key="1">
    <source>
        <dbReference type="EMBL" id="KZO89501.1"/>
    </source>
</evidence>
<keyword evidence="3" id="KW-1185">Reference proteome</keyword>
<dbReference type="EMBL" id="KV417392">
    <property type="protein sequence ID" value="KZO89501.1"/>
    <property type="molecule type" value="Genomic_DNA"/>
</dbReference>
<proteinExistence type="predicted"/>
<gene>
    <name evidence="2" type="ORF">CALVIDRAFT_543239</name>
    <name evidence="1" type="ORF">CALVIDRAFT_543516</name>
</gene>
<dbReference type="AlphaFoldDB" id="A0A167FT19"/>
<accession>A0A167FT19</accession>
<dbReference type="Proteomes" id="UP000076738">
    <property type="component" value="Unassembled WGS sequence"/>
</dbReference>
<name>A0A167FT19_CALVF</name>
<evidence type="ECO:0000313" key="2">
    <source>
        <dbReference type="EMBL" id="KZO89814.1"/>
    </source>
</evidence>
<sequence length="58" mass="6289">MAPHNSRQSRTSDHMLTHSDWCSEQRANSEPSGVCITNAQVSPVTCLICSGEACPMLL</sequence>
<dbReference type="EMBL" id="KV417363">
    <property type="protein sequence ID" value="KZO89814.1"/>
    <property type="molecule type" value="Genomic_DNA"/>
</dbReference>